<accession>A0A814UZK1</accession>
<dbReference type="Proteomes" id="UP000663823">
    <property type="component" value="Unassembled WGS sequence"/>
</dbReference>
<dbReference type="Proteomes" id="UP000663882">
    <property type="component" value="Unassembled WGS sequence"/>
</dbReference>
<evidence type="ECO:0000313" key="10">
    <source>
        <dbReference type="Proteomes" id="UP000663870"/>
    </source>
</evidence>
<evidence type="ECO:0000313" key="9">
    <source>
        <dbReference type="EMBL" id="CAF3714258.1"/>
    </source>
</evidence>
<dbReference type="Proteomes" id="UP000663836">
    <property type="component" value="Unassembled WGS sequence"/>
</dbReference>
<dbReference type="AlphaFoldDB" id="A0A814UZK1"/>
<dbReference type="EMBL" id="CAJNOH010000122">
    <property type="protein sequence ID" value="CAF0887481.1"/>
    <property type="molecule type" value="Genomic_DNA"/>
</dbReference>
<dbReference type="EMBL" id="CAJNOO010001615">
    <property type="protein sequence ID" value="CAF1177941.1"/>
    <property type="molecule type" value="Genomic_DNA"/>
</dbReference>
<dbReference type="OrthoDB" id="7085216at2759"/>
<dbReference type="InterPro" id="IPR038775">
    <property type="entry name" value="SPMIP11"/>
</dbReference>
<comment type="caution">
    <text evidence="6">The sequence shown here is derived from an EMBL/GenBank/DDBJ whole genome shotgun (WGS) entry which is preliminary data.</text>
</comment>
<evidence type="ECO:0000313" key="1">
    <source>
        <dbReference type="EMBL" id="CAF0887481.1"/>
    </source>
</evidence>
<evidence type="ECO:0000313" key="2">
    <source>
        <dbReference type="EMBL" id="CAF0976845.1"/>
    </source>
</evidence>
<proteinExistence type="predicted"/>
<dbReference type="Proteomes" id="UP000663864">
    <property type="component" value="Unassembled WGS sequence"/>
</dbReference>
<dbReference type="Pfam" id="PF22593">
    <property type="entry name" value="SPMIP11"/>
    <property type="match status" value="1"/>
</dbReference>
<evidence type="ECO:0000313" key="6">
    <source>
        <dbReference type="EMBL" id="CAF1182244.1"/>
    </source>
</evidence>
<dbReference type="EMBL" id="CAJNOL010000735">
    <property type="protein sequence ID" value="CAF1182244.1"/>
    <property type="molecule type" value="Genomic_DNA"/>
</dbReference>
<keyword evidence="10" id="KW-1185">Reference proteome</keyword>
<name>A0A814UZK1_9BILA</name>
<evidence type="ECO:0000313" key="4">
    <source>
        <dbReference type="EMBL" id="CAF1172696.1"/>
    </source>
</evidence>
<dbReference type="EMBL" id="CAJOAX010001334">
    <property type="protein sequence ID" value="CAF3706915.1"/>
    <property type="molecule type" value="Genomic_DNA"/>
</dbReference>
<dbReference type="EMBL" id="CAJOBD010000567">
    <property type="protein sequence ID" value="CAF3689660.1"/>
    <property type="molecule type" value="Genomic_DNA"/>
</dbReference>
<dbReference type="PANTHER" id="PTHR35263:SF1">
    <property type="entry name" value="TESTIS-EXPRESSED PROTEIN 49"/>
    <property type="match status" value="1"/>
</dbReference>
<protein>
    <submittedName>
        <fullName evidence="6">Uncharacterized protein</fullName>
    </submittedName>
</protein>
<dbReference type="Proteomes" id="UP000663889">
    <property type="component" value="Unassembled WGS sequence"/>
</dbReference>
<evidence type="ECO:0000313" key="8">
    <source>
        <dbReference type="EMBL" id="CAF3706915.1"/>
    </source>
</evidence>
<evidence type="ECO:0000313" key="7">
    <source>
        <dbReference type="EMBL" id="CAF3689660.1"/>
    </source>
</evidence>
<dbReference type="Proteomes" id="UP000663854">
    <property type="component" value="Unassembled WGS sequence"/>
</dbReference>
<reference evidence="6" key="1">
    <citation type="submission" date="2021-02" db="EMBL/GenBank/DDBJ databases">
        <authorList>
            <person name="Nowell W R."/>
        </authorList>
    </citation>
    <scope>NUCLEOTIDE SEQUENCE</scope>
</reference>
<dbReference type="EMBL" id="CAJOBE010001099">
    <property type="protein sequence ID" value="CAF3714258.1"/>
    <property type="molecule type" value="Genomic_DNA"/>
</dbReference>
<evidence type="ECO:0000313" key="3">
    <source>
        <dbReference type="EMBL" id="CAF1018816.1"/>
    </source>
</evidence>
<dbReference type="Proteomes" id="UP000663874">
    <property type="component" value="Unassembled WGS sequence"/>
</dbReference>
<dbReference type="EMBL" id="CAJNOU010000375">
    <property type="protein sequence ID" value="CAF0976845.1"/>
    <property type="molecule type" value="Genomic_DNA"/>
</dbReference>
<dbReference type="EMBL" id="CAJNOL010000706">
    <property type="protein sequence ID" value="CAF1172696.1"/>
    <property type="molecule type" value="Genomic_DNA"/>
</dbReference>
<sequence>MSFFNLTLMGHDNRFKSMKRLEPTKTDICSTELRQVPTGRQDRTPAEKQLAREVNGNIQSREWTSPAISNLNYHTLRTMHVRGDQTPNHITRQPLTAAQDIGWWTKDEPLKINEPWTYEKHHVHAQSEMTRFVDDMTLTDRYFRLF</sequence>
<gene>
    <name evidence="9" type="ORF">FNK824_LOCUS10035</name>
    <name evidence="7" type="ORF">JBS370_LOCUS8759</name>
    <name evidence="4" type="ORF">JXQ802_LOCUS22889</name>
    <name evidence="6" type="ORF">JXQ802_LOCUS23412</name>
    <name evidence="8" type="ORF">OTI717_LOCUS12915</name>
    <name evidence="1" type="ORF">PYM288_LOCUS8860</name>
    <name evidence="5" type="ORF">RFH988_LOCUS23340</name>
    <name evidence="2" type="ORF">SEV965_LOCUS9546</name>
    <name evidence="3" type="ORF">ZHD862_LOCUS13425</name>
</gene>
<dbReference type="PANTHER" id="PTHR35263">
    <property type="entry name" value="TESTIS-EXPRESSED PROTEIN 49"/>
    <property type="match status" value="1"/>
</dbReference>
<dbReference type="Proteomes" id="UP000663870">
    <property type="component" value="Unassembled WGS sequence"/>
</dbReference>
<organism evidence="6 10">
    <name type="scientific">Rotaria sordida</name>
    <dbReference type="NCBI Taxonomy" id="392033"/>
    <lineage>
        <taxon>Eukaryota</taxon>
        <taxon>Metazoa</taxon>
        <taxon>Spiralia</taxon>
        <taxon>Gnathifera</taxon>
        <taxon>Rotifera</taxon>
        <taxon>Eurotatoria</taxon>
        <taxon>Bdelloidea</taxon>
        <taxon>Philodinida</taxon>
        <taxon>Philodinidae</taxon>
        <taxon>Rotaria</taxon>
    </lineage>
</organism>
<dbReference type="EMBL" id="CAJNOT010000552">
    <property type="protein sequence ID" value="CAF1018816.1"/>
    <property type="molecule type" value="Genomic_DNA"/>
</dbReference>
<evidence type="ECO:0000313" key="5">
    <source>
        <dbReference type="EMBL" id="CAF1177941.1"/>
    </source>
</evidence>